<accession>A0ABX1JPH7</accession>
<feature type="transmembrane region" description="Helical" evidence="1">
    <location>
        <begin position="52"/>
        <end position="74"/>
    </location>
</feature>
<protein>
    <recommendedName>
        <fullName evidence="4">Integral membrane protein</fullName>
    </recommendedName>
</protein>
<keyword evidence="3" id="KW-1185">Reference proteome</keyword>
<feature type="transmembrane region" description="Helical" evidence="1">
    <location>
        <begin position="23"/>
        <end position="46"/>
    </location>
</feature>
<evidence type="ECO:0000313" key="2">
    <source>
        <dbReference type="EMBL" id="NKX50729.1"/>
    </source>
</evidence>
<keyword evidence="1" id="KW-1133">Transmembrane helix</keyword>
<keyword evidence="1" id="KW-0472">Membrane</keyword>
<sequence length="84" mass="9076">MTASHEDHYPEGFGFRTGMRCEAVAGGSGVLVLLMGSVFVVLGTVLAVGEGLWGWVVVLALFELAFVAAYAAMLHMARQRHRPR</sequence>
<evidence type="ECO:0000256" key="1">
    <source>
        <dbReference type="SAM" id="Phobius"/>
    </source>
</evidence>
<dbReference type="EMBL" id="JAAZSR010000120">
    <property type="protein sequence ID" value="NKX50729.1"/>
    <property type="molecule type" value="Genomic_DNA"/>
</dbReference>
<gene>
    <name evidence="2" type="ORF">HER39_09165</name>
</gene>
<organism evidence="2 3">
    <name type="scientific">Arthrobacter deserti</name>
    <dbReference type="NCBI Taxonomy" id="1742687"/>
    <lineage>
        <taxon>Bacteria</taxon>
        <taxon>Bacillati</taxon>
        <taxon>Actinomycetota</taxon>
        <taxon>Actinomycetes</taxon>
        <taxon>Micrococcales</taxon>
        <taxon>Micrococcaceae</taxon>
        <taxon>Arthrobacter</taxon>
    </lineage>
</organism>
<proteinExistence type="predicted"/>
<comment type="caution">
    <text evidence="2">The sequence shown here is derived from an EMBL/GenBank/DDBJ whole genome shotgun (WGS) entry which is preliminary data.</text>
</comment>
<dbReference type="Proteomes" id="UP000523795">
    <property type="component" value="Unassembled WGS sequence"/>
</dbReference>
<keyword evidence="1" id="KW-0812">Transmembrane</keyword>
<evidence type="ECO:0008006" key="4">
    <source>
        <dbReference type="Google" id="ProtNLM"/>
    </source>
</evidence>
<evidence type="ECO:0000313" key="3">
    <source>
        <dbReference type="Proteomes" id="UP000523795"/>
    </source>
</evidence>
<name>A0ABX1JPH7_9MICC</name>
<reference evidence="2 3" key="1">
    <citation type="submission" date="2020-04" db="EMBL/GenBank/DDBJ databases">
        <authorList>
            <person name="Liu S."/>
        </authorList>
    </citation>
    <scope>NUCLEOTIDE SEQUENCE [LARGE SCALE GENOMIC DNA]</scope>
    <source>
        <strain evidence="2 3">CGMCC 1.15091</strain>
    </source>
</reference>